<dbReference type="EMBL" id="BKCJ011275289">
    <property type="protein sequence ID" value="GFD13861.1"/>
    <property type="molecule type" value="Genomic_DNA"/>
</dbReference>
<dbReference type="Gene3D" id="3.30.530.80">
    <property type="match status" value="1"/>
</dbReference>
<comment type="caution">
    <text evidence="2">The sequence shown here is derived from an EMBL/GenBank/DDBJ whole genome shotgun (WGS) entry which is preliminary data.</text>
</comment>
<evidence type="ECO:0000259" key="1">
    <source>
        <dbReference type="Pfam" id="PF14730"/>
    </source>
</evidence>
<gene>
    <name evidence="2" type="ORF">Tci_885830</name>
</gene>
<evidence type="ECO:0000313" key="2">
    <source>
        <dbReference type="EMBL" id="GFD13861.1"/>
    </source>
</evidence>
<feature type="domain" description="DUF4468" evidence="1">
    <location>
        <begin position="101"/>
        <end position="187"/>
    </location>
</feature>
<feature type="non-terminal residue" evidence="2">
    <location>
        <position position="190"/>
    </location>
</feature>
<dbReference type="AlphaFoldDB" id="A0A699TVY7"/>
<organism evidence="2">
    <name type="scientific">Tanacetum cinerariifolium</name>
    <name type="common">Dalmatian daisy</name>
    <name type="synonym">Chrysanthemum cinerariifolium</name>
    <dbReference type="NCBI Taxonomy" id="118510"/>
    <lineage>
        <taxon>Eukaryota</taxon>
        <taxon>Viridiplantae</taxon>
        <taxon>Streptophyta</taxon>
        <taxon>Embryophyta</taxon>
        <taxon>Tracheophyta</taxon>
        <taxon>Spermatophyta</taxon>
        <taxon>Magnoliopsida</taxon>
        <taxon>eudicotyledons</taxon>
        <taxon>Gunneridae</taxon>
        <taxon>Pentapetalae</taxon>
        <taxon>asterids</taxon>
        <taxon>campanulids</taxon>
        <taxon>Asterales</taxon>
        <taxon>Asteraceae</taxon>
        <taxon>Asteroideae</taxon>
        <taxon>Anthemideae</taxon>
        <taxon>Anthemidinae</taxon>
        <taxon>Tanacetum</taxon>
    </lineage>
</organism>
<name>A0A699TVY7_TANCI</name>
<accession>A0A699TVY7</accession>
<reference evidence="2" key="1">
    <citation type="journal article" date="2019" name="Sci. Rep.">
        <title>Draft genome of Tanacetum cinerariifolium, the natural source of mosquito coil.</title>
        <authorList>
            <person name="Yamashiro T."/>
            <person name="Shiraishi A."/>
            <person name="Satake H."/>
            <person name="Nakayama K."/>
        </authorList>
    </citation>
    <scope>NUCLEOTIDE SEQUENCE</scope>
</reference>
<sequence length="190" mass="20647">SCFAQAGYTYVLEAETKLGNEPVPTYRTLADTASKPAGKLFAHTTIYTRGRVGTRWAIVRKGSAEYLVRTSDLPADARQVVLTVPVLKAIPIDPTSGRVLYTEVVPAAGASQAELYARAKLWFADTFKATKAVVQADDKEAGIIQGTAFQDIVVAGGGMPTALKLWYTVKIALKDGRYKYDINDLRVQNC</sequence>
<proteinExistence type="predicted"/>
<dbReference type="Pfam" id="PF14730">
    <property type="entry name" value="DUF4468"/>
    <property type="match status" value="1"/>
</dbReference>
<protein>
    <recommendedName>
        <fullName evidence="1">DUF4468 domain-containing protein</fullName>
    </recommendedName>
</protein>
<dbReference type="InterPro" id="IPR027823">
    <property type="entry name" value="DUF4468"/>
</dbReference>
<feature type="non-terminal residue" evidence="2">
    <location>
        <position position="1"/>
    </location>
</feature>